<organism evidence="3 4">
    <name type="scientific">Macleaya cordata</name>
    <name type="common">Five-seeded plume-poppy</name>
    <name type="synonym">Bocconia cordata</name>
    <dbReference type="NCBI Taxonomy" id="56857"/>
    <lineage>
        <taxon>Eukaryota</taxon>
        <taxon>Viridiplantae</taxon>
        <taxon>Streptophyta</taxon>
        <taxon>Embryophyta</taxon>
        <taxon>Tracheophyta</taxon>
        <taxon>Spermatophyta</taxon>
        <taxon>Magnoliopsida</taxon>
        <taxon>Ranunculales</taxon>
        <taxon>Papaveraceae</taxon>
        <taxon>Papaveroideae</taxon>
        <taxon>Macleaya</taxon>
    </lineage>
</organism>
<reference evidence="3 4" key="1">
    <citation type="journal article" date="2017" name="Mol. Plant">
        <title>The Genome of Medicinal Plant Macleaya cordata Provides New Insights into Benzylisoquinoline Alkaloids Metabolism.</title>
        <authorList>
            <person name="Liu X."/>
            <person name="Liu Y."/>
            <person name="Huang P."/>
            <person name="Ma Y."/>
            <person name="Qing Z."/>
            <person name="Tang Q."/>
            <person name="Cao H."/>
            <person name="Cheng P."/>
            <person name="Zheng Y."/>
            <person name="Yuan Z."/>
            <person name="Zhou Y."/>
            <person name="Liu J."/>
            <person name="Tang Z."/>
            <person name="Zhuo Y."/>
            <person name="Zhang Y."/>
            <person name="Yu L."/>
            <person name="Huang J."/>
            <person name="Yang P."/>
            <person name="Peng Q."/>
            <person name="Zhang J."/>
            <person name="Jiang W."/>
            <person name="Zhang Z."/>
            <person name="Lin K."/>
            <person name="Ro D.K."/>
            <person name="Chen X."/>
            <person name="Xiong X."/>
            <person name="Shang Y."/>
            <person name="Huang S."/>
            <person name="Zeng J."/>
        </authorList>
    </citation>
    <scope>NUCLEOTIDE SEQUENCE [LARGE SCALE GENOMIC DNA]</scope>
    <source>
        <strain evidence="4">cv. BLH2017</strain>
        <tissue evidence="3">Root</tissue>
    </source>
</reference>
<evidence type="ECO:0000256" key="1">
    <source>
        <dbReference type="SAM" id="MobiDB-lite"/>
    </source>
</evidence>
<feature type="domain" description="CRAL-TRIO" evidence="2">
    <location>
        <begin position="93"/>
        <end position="270"/>
    </location>
</feature>
<dbReference type="OrthoDB" id="1434354at2759"/>
<dbReference type="Gene3D" id="3.40.525.10">
    <property type="entry name" value="CRAL-TRIO lipid binding domain"/>
    <property type="match status" value="1"/>
</dbReference>
<sequence length="274" mass="31207">MDAAGSEKMENGQEERVEGEVNSMRTNNEMEQNKVSLMRAFVESQDPTSKEVDDLMLRRFLRARDLDIEKASAMFLKYLKWKQSFVPNGFISESEIPNDLAQKKLFLQGLDKSGRPIVVAFGSKHFPKKEKGGLDEFKLNEMLDLGSSPLLGFVVYTLDKINARMPTGQEKFIAIGDLEGWGYSNSDIRGYLGSLSILQDCYPERLGKLYLVHVPYLFMTAWKLIYPFIDSNTKKKIVFVENKKLKSTLLQDIDESQLPEIYGGKQPLVPIEES</sequence>
<feature type="compositionally biased region" description="Basic and acidic residues" evidence="1">
    <location>
        <begin position="1"/>
        <end position="19"/>
    </location>
</feature>
<feature type="region of interest" description="Disordered" evidence="1">
    <location>
        <begin position="1"/>
        <end position="24"/>
    </location>
</feature>
<dbReference type="SMART" id="SM00516">
    <property type="entry name" value="SEC14"/>
    <property type="match status" value="1"/>
</dbReference>
<evidence type="ECO:0000259" key="2">
    <source>
        <dbReference type="PROSITE" id="PS50191"/>
    </source>
</evidence>
<dbReference type="CDD" id="cd00170">
    <property type="entry name" value="SEC14"/>
    <property type="match status" value="1"/>
</dbReference>
<protein>
    <submittedName>
        <fullName evidence="3">CRAL-TRIO domain</fullName>
    </submittedName>
</protein>
<dbReference type="AlphaFoldDB" id="A0A200QGW6"/>
<dbReference type="InParanoid" id="A0A200QGW6"/>
<dbReference type="InterPro" id="IPR001251">
    <property type="entry name" value="CRAL-TRIO_dom"/>
</dbReference>
<dbReference type="InterPro" id="IPR011074">
    <property type="entry name" value="CRAL/TRIO_N_dom"/>
</dbReference>
<name>A0A200QGW6_MACCD</name>
<dbReference type="PROSITE" id="PS50191">
    <property type="entry name" value="CRAL_TRIO"/>
    <property type="match status" value="1"/>
</dbReference>
<dbReference type="SUPFAM" id="SSF52087">
    <property type="entry name" value="CRAL/TRIO domain"/>
    <property type="match status" value="1"/>
</dbReference>
<dbReference type="Pfam" id="PF00650">
    <property type="entry name" value="CRAL_TRIO"/>
    <property type="match status" value="1"/>
</dbReference>
<dbReference type="SMART" id="SM01100">
    <property type="entry name" value="CRAL_TRIO_N"/>
    <property type="match status" value="1"/>
</dbReference>
<comment type="caution">
    <text evidence="3">The sequence shown here is derived from an EMBL/GenBank/DDBJ whole genome shotgun (WGS) entry which is preliminary data.</text>
</comment>
<dbReference type="Proteomes" id="UP000195402">
    <property type="component" value="Unassembled WGS sequence"/>
</dbReference>
<dbReference type="InterPro" id="IPR036865">
    <property type="entry name" value="CRAL-TRIO_dom_sf"/>
</dbReference>
<keyword evidence="4" id="KW-1185">Reference proteome</keyword>
<dbReference type="PANTHER" id="PTHR46277">
    <property type="entry name" value="OS03G0850700 PROTEIN"/>
    <property type="match status" value="1"/>
</dbReference>
<dbReference type="FunCoup" id="A0A200QGW6">
    <property type="interactions" value="704"/>
</dbReference>
<accession>A0A200QGW6</accession>
<gene>
    <name evidence="3" type="ORF">BVC80_9101g230</name>
</gene>
<dbReference type="EMBL" id="MVGT01002051">
    <property type="protein sequence ID" value="OVA09692.1"/>
    <property type="molecule type" value="Genomic_DNA"/>
</dbReference>
<proteinExistence type="predicted"/>
<dbReference type="PANTHER" id="PTHR46277:SF3">
    <property type="entry name" value="BINDING PROTEIN, PUTATIVE-RELATED"/>
    <property type="match status" value="1"/>
</dbReference>
<evidence type="ECO:0000313" key="3">
    <source>
        <dbReference type="EMBL" id="OVA09692.1"/>
    </source>
</evidence>
<dbReference type="OMA" id="WRVEYGV"/>
<dbReference type="InterPro" id="IPR036273">
    <property type="entry name" value="CRAL/TRIO_N_dom_sf"/>
</dbReference>
<evidence type="ECO:0000313" key="4">
    <source>
        <dbReference type="Proteomes" id="UP000195402"/>
    </source>
</evidence>
<dbReference type="SUPFAM" id="SSF46938">
    <property type="entry name" value="CRAL/TRIO N-terminal domain"/>
    <property type="match status" value="1"/>
</dbReference>